<feature type="transmembrane region" description="Helical" evidence="1">
    <location>
        <begin position="187"/>
        <end position="209"/>
    </location>
</feature>
<evidence type="ECO:0000256" key="1">
    <source>
        <dbReference type="SAM" id="Phobius"/>
    </source>
</evidence>
<dbReference type="PANTHER" id="PTHR42208">
    <property type="entry name" value="HEAVY METAL TRANSPORTER-RELATED"/>
    <property type="match status" value="1"/>
</dbReference>
<sequence length="216" mass="24686">MSFLATALVALLSSFGHCYFMCGGFNILVLKFSKELKFSSLAIFLYHLFRILTYTALALVFFYFQVSFFKSDFSKGVLFFALGMFMVLLGLSLLFKLKILTFIENAYVFNKILQKFKDKINFKNYHSFCFLGILNGLLPCGLVYFYIALASSLKSLVEVLLLMFIFGFCTMIVMLLFIKFIKLSSEIFAKIAASLSYILITSYGLYLAFMGLMLSR</sequence>
<evidence type="ECO:0000313" key="3">
    <source>
        <dbReference type="EMBL" id="ASQ29829.1"/>
    </source>
</evidence>
<feature type="transmembrane region" description="Helical" evidence="1">
    <location>
        <begin position="125"/>
        <end position="147"/>
    </location>
</feature>
<evidence type="ECO:0000259" key="2">
    <source>
        <dbReference type="Pfam" id="PF13386"/>
    </source>
</evidence>
<dbReference type="PANTHER" id="PTHR42208:SF1">
    <property type="entry name" value="HEAVY METAL TRANSPORTER"/>
    <property type="match status" value="1"/>
</dbReference>
<dbReference type="InterPro" id="IPR039447">
    <property type="entry name" value="UreH-like_TM_dom"/>
</dbReference>
<keyword evidence="4" id="KW-1185">Reference proteome</keyword>
<dbReference type="KEGG" id="cavi:CAV_0157"/>
<keyword evidence="1" id="KW-0472">Membrane</keyword>
<dbReference type="Proteomes" id="UP000201169">
    <property type="component" value="Chromosome"/>
</dbReference>
<evidence type="ECO:0000313" key="4">
    <source>
        <dbReference type="Proteomes" id="UP000201169"/>
    </source>
</evidence>
<feature type="transmembrane region" description="Helical" evidence="1">
    <location>
        <begin position="76"/>
        <end position="95"/>
    </location>
</feature>
<dbReference type="OrthoDB" id="9798690at2"/>
<feature type="domain" description="Urease accessory protein UreH-like transmembrane" evidence="2">
    <location>
        <begin position="7"/>
        <end position="206"/>
    </location>
</feature>
<keyword evidence="1" id="KW-0812">Transmembrane</keyword>
<gene>
    <name evidence="3" type="ORF">CAV_0157</name>
</gene>
<dbReference type="EMBL" id="CP022347">
    <property type="protein sequence ID" value="ASQ29829.1"/>
    <property type="molecule type" value="Genomic_DNA"/>
</dbReference>
<feature type="transmembrane region" description="Helical" evidence="1">
    <location>
        <begin position="159"/>
        <end position="181"/>
    </location>
</feature>
<keyword evidence="1" id="KW-1133">Transmembrane helix</keyword>
<dbReference type="AlphaFoldDB" id="A0A222MV97"/>
<proteinExistence type="predicted"/>
<reference evidence="3 4" key="1">
    <citation type="submission" date="2017-07" db="EMBL/GenBank/DDBJ databases">
        <title>Analysis of two Campylobacter avium genomes and identification of a novel hippuricase gene.</title>
        <authorList>
            <person name="Miller W.G."/>
            <person name="Chapman M.H."/>
            <person name="Yee E."/>
            <person name="Revez J."/>
            <person name="Bono J.L."/>
            <person name="Rossi M."/>
        </authorList>
    </citation>
    <scope>NUCLEOTIDE SEQUENCE [LARGE SCALE GENOMIC DNA]</scope>
    <source>
        <strain evidence="3 4">LMG 24591</strain>
    </source>
</reference>
<organism evidence="3 4">
    <name type="scientific">Campylobacter avium LMG 24591</name>
    <dbReference type="NCBI Taxonomy" id="522484"/>
    <lineage>
        <taxon>Bacteria</taxon>
        <taxon>Pseudomonadati</taxon>
        <taxon>Campylobacterota</taxon>
        <taxon>Epsilonproteobacteria</taxon>
        <taxon>Campylobacterales</taxon>
        <taxon>Campylobacteraceae</taxon>
        <taxon>Campylobacter</taxon>
    </lineage>
</organism>
<accession>A0A222MV97</accession>
<name>A0A222MV97_9BACT</name>
<dbReference type="RefSeq" id="WP_094752788.1">
    <property type="nucleotide sequence ID" value="NZ_CP022347.1"/>
</dbReference>
<protein>
    <submittedName>
        <fullName evidence="3">Putative membrane protein (DsbD domain)</fullName>
    </submittedName>
</protein>
<dbReference type="Pfam" id="PF13386">
    <property type="entry name" value="DsbD_2"/>
    <property type="match status" value="1"/>
</dbReference>
<feature type="transmembrane region" description="Helical" evidence="1">
    <location>
        <begin position="42"/>
        <end position="64"/>
    </location>
</feature>